<dbReference type="Gene3D" id="3.40.50.1820">
    <property type="entry name" value="alpha/beta hydrolase"/>
    <property type="match status" value="1"/>
</dbReference>
<sequence length="312" mass="34127">MPLDTETAEFLAQSRDGKPAPPPWEVSLEEFRAAVEPFRALSFDIVEMAEVRELNIPSDAGPDVGARLYIPDTGQREPVIVWAHGGSWVRVTVDLMDAYLRFISDRSRCAVLAVDYQLAPEARFPTAIHEVCSAIRWIREHGKRLDIDPGRIAVGGESSGGQVAAAAAMLSRDRDDLPSLDFQALMLPLLDVTLSSPSWDQLGEDYLLTKPQLQWALQQYAPEGDPTDPLLSPLHADSHAGLAPALVLTGEYDPLRDDGKNYADKLRASDVAVEHIEQPSLIHHAPMAPRKLPAGRDAVESVAAAINRALHT</sequence>
<accession>A0A239AH16</accession>
<evidence type="ECO:0000256" key="2">
    <source>
        <dbReference type="SAM" id="MobiDB-lite"/>
    </source>
</evidence>
<proteinExistence type="predicted"/>
<gene>
    <name evidence="4" type="ORF">SAMN06265360_1415</name>
</gene>
<dbReference type="RefSeq" id="WP_089303472.1">
    <property type="nucleotide sequence ID" value="NZ_FZNW01000041.1"/>
</dbReference>
<keyword evidence="1" id="KW-0378">Hydrolase</keyword>
<evidence type="ECO:0000313" key="5">
    <source>
        <dbReference type="Proteomes" id="UP000198348"/>
    </source>
</evidence>
<dbReference type="PANTHER" id="PTHR48081">
    <property type="entry name" value="AB HYDROLASE SUPERFAMILY PROTEIN C4A8.06C"/>
    <property type="match status" value="1"/>
</dbReference>
<dbReference type="InterPro" id="IPR029058">
    <property type="entry name" value="AB_hydrolase_fold"/>
</dbReference>
<dbReference type="PANTHER" id="PTHR48081:SF8">
    <property type="entry name" value="ALPHA_BETA HYDROLASE FOLD-3 DOMAIN-CONTAINING PROTEIN-RELATED"/>
    <property type="match status" value="1"/>
</dbReference>
<dbReference type="Pfam" id="PF07859">
    <property type="entry name" value="Abhydrolase_3"/>
    <property type="match status" value="1"/>
</dbReference>
<feature type="region of interest" description="Disordered" evidence="2">
    <location>
        <begin position="1"/>
        <end position="23"/>
    </location>
</feature>
<evidence type="ECO:0000313" key="4">
    <source>
        <dbReference type="EMBL" id="SNR94966.1"/>
    </source>
</evidence>
<reference evidence="4 5" key="1">
    <citation type="submission" date="2017-06" db="EMBL/GenBank/DDBJ databases">
        <authorList>
            <person name="Kim H.J."/>
            <person name="Triplett B.A."/>
        </authorList>
    </citation>
    <scope>NUCLEOTIDE SEQUENCE [LARGE SCALE GENOMIC DNA]</scope>
    <source>
        <strain evidence="4 5">DSM 45207</strain>
    </source>
</reference>
<dbReference type="InterPro" id="IPR013094">
    <property type="entry name" value="AB_hydrolase_3"/>
</dbReference>
<keyword evidence="5" id="KW-1185">Reference proteome</keyword>
<dbReference type="Proteomes" id="UP000198348">
    <property type="component" value="Unassembled WGS sequence"/>
</dbReference>
<feature type="domain" description="Alpha/beta hydrolase fold-3" evidence="3">
    <location>
        <begin position="80"/>
        <end position="284"/>
    </location>
</feature>
<dbReference type="AlphaFoldDB" id="A0A239AH16"/>
<protein>
    <submittedName>
        <fullName evidence="4">Acetyl esterase/lipase</fullName>
    </submittedName>
</protein>
<evidence type="ECO:0000256" key="1">
    <source>
        <dbReference type="ARBA" id="ARBA00022801"/>
    </source>
</evidence>
<dbReference type="SUPFAM" id="SSF53474">
    <property type="entry name" value="alpha/beta-Hydrolases"/>
    <property type="match status" value="1"/>
</dbReference>
<name>A0A239AH16_9PSEU</name>
<dbReference type="GO" id="GO:0016787">
    <property type="term" value="F:hydrolase activity"/>
    <property type="evidence" value="ECO:0007669"/>
    <property type="project" value="UniProtKB-KW"/>
</dbReference>
<organism evidence="4 5">
    <name type="scientific">Haloechinothrix alba</name>
    <dbReference type="NCBI Taxonomy" id="664784"/>
    <lineage>
        <taxon>Bacteria</taxon>
        <taxon>Bacillati</taxon>
        <taxon>Actinomycetota</taxon>
        <taxon>Actinomycetes</taxon>
        <taxon>Pseudonocardiales</taxon>
        <taxon>Pseudonocardiaceae</taxon>
        <taxon>Haloechinothrix</taxon>
    </lineage>
</organism>
<dbReference type="OrthoDB" id="3206739at2"/>
<dbReference type="InterPro" id="IPR050300">
    <property type="entry name" value="GDXG_lipolytic_enzyme"/>
</dbReference>
<dbReference type="EMBL" id="FZNW01000041">
    <property type="protein sequence ID" value="SNR94966.1"/>
    <property type="molecule type" value="Genomic_DNA"/>
</dbReference>
<evidence type="ECO:0000259" key="3">
    <source>
        <dbReference type="Pfam" id="PF07859"/>
    </source>
</evidence>